<dbReference type="EMBL" id="UYRU01110314">
    <property type="protein sequence ID" value="VDN44128.1"/>
    <property type="molecule type" value="Genomic_DNA"/>
</dbReference>
<gene>
    <name evidence="1" type="ORF">DILT_LOCUS19269</name>
</gene>
<reference evidence="1 2" key="1">
    <citation type="submission" date="2018-11" db="EMBL/GenBank/DDBJ databases">
        <authorList>
            <consortium name="Pathogen Informatics"/>
        </authorList>
    </citation>
    <scope>NUCLEOTIDE SEQUENCE [LARGE SCALE GENOMIC DNA]</scope>
</reference>
<sequence>MPRLVHVSVYASDPDDASTGVPSPDSQPTFIFSSIIAPFQFSRSWSHTELLDRLLPKIEGVRCMSLSQNRSKPTNSPDGDREGRSSVLIQLLTFVAFGERIIKHWKA</sequence>
<evidence type="ECO:0000313" key="1">
    <source>
        <dbReference type="EMBL" id="VDN44128.1"/>
    </source>
</evidence>
<organism evidence="1 2">
    <name type="scientific">Dibothriocephalus latus</name>
    <name type="common">Fish tapeworm</name>
    <name type="synonym">Diphyllobothrium latum</name>
    <dbReference type="NCBI Taxonomy" id="60516"/>
    <lineage>
        <taxon>Eukaryota</taxon>
        <taxon>Metazoa</taxon>
        <taxon>Spiralia</taxon>
        <taxon>Lophotrochozoa</taxon>
        <taxon>Platyhelminthes</taxon>
        <taxon>Cestoda</taxon>
        <taxon>Eucestoda</taxon>
        <taxon>Diphyllobothriidea</taxon>
        <taxon>Diphyllobothriidae</taxon>
        <taxon>Dibothriocephalus</taxon>
    </lineage>
</organism>
<dbReference type="AlphaFoldDB" id="A0A3P7P5J1"/>
<proteinExistence type="predicted"/>
<dbReference type="Proteomes" id="UP000281553">
    <property type="component" value="Unassembled WGS sequence"/>
</dbReference>
<name>A0A3P7P5J1_DIBLA</name>
<protein>
    <submittedName>
        <fullName evidence="1">Uncharacterized protein</fullName>
    </submittedName>
</protein>
<evidence type="ECO:0000313" key="2">
    <source>
        <dbReference type="Proteomes" id="UP000281553"/>
    </source>
</evidence>
<keyword evidence="2" id="KW-1185">Reference proteome</keyword>
<accession>A0A3P7P5J1</accession>